<sequence length="408" mass="46172">MQAFVCNTPRNIHTMTRSRRSTPTKIKAFLQLAASYCLLHRTLLLRTALFGVGAGVIIAFSLPQTYTVEITAVPKVTWTRSSISRQDNLLSLLSGNLVNNNPDDPDCFRPSLYPHIVASTPFLLRLAEIPVHTLDDTTTCTLGHYVDHVQRTPWWNYVLGAPKLATGFVRNLLTADDPNPADTPDTAGKPTATPPAIRRLSKQQLRTAGRIFRCLHTETDEDKFTVSFRATLQDPMVAALVADSFRVHMQTYIQHYRDVKARRHLAYCDTLLQQARTDYFKMQETLAAYEDSHRQLNGFQNRQEGSRLRLQKNRAYQAYLQAETNYREAQNRITAVTPLYSVITPAEVPQHPDGPGRWVIVLLTTLLAVGCVPLGNYLKPRIGRLRYWKCKRRRPAGGLQPLPNRPTA</sequence>
<comment type="caution">
    <text evidence="3">The sequence shown here is derived from an EMBL/GenBank/DDBJ whole genome shotgun (WGS) entry which is preliminary data.</text>
</comment>
<gene>
    <name evidence="3" type="ORF">EVA_18609</name>
</gene>
<dbReference type="EMBL" id="AMCI01007063">
    <property type="protein sequence ID" value="EJW93284.1"/>
    <property type="molecule type" value="Genomic_DNA"/>
</dbReference>
<feature type="transmembrane region" description="Helical" evidence="2">
    <location>
        <begin position="358"/>
        <end position="378"/>
    </location>
</feature>
<name>J9G123_9ZZZZ</name>
<feature type="region of interest" description="Disordered" evidence="1">
    <location>
        <begin position="175"/>
        <end position="194"/>
    </location>
</feature>
<feature type="compositionally biased region" description="Low complexity" evidence="1">
    <location>
        <begin position="175"/>
        <end position="187"/>
    </location>
</feature>
<keyword evidence="2" id="KW-0472">Membrane</keyword>
<evidence type="ECO:0000256" key="1">
    <source>
        <dbReference type="SAM" id="MobiDB-lite"/>
    </source>
</evidence>
<protein>
    <submittedName>
        <fullName evidence="3">Chain length determinant protein</fullName>
    </submittedName>
</protein>
<dbReference type="PANTHER" id="PTHR32309:SF13">
    <property type="entry name" value="FERRIC ENTEROBACTIN TRANSPORT PROTEIN FEPE"/>
    <property type="match status" value="1"/>
</dbReference>
<proteinExistence type="predicted"/>
<evidence type="ECO:0000256" key="2">
    <source>
        <dbReference type="SAM" id="Phobius"/>
    </source>
</evidence>
<organism evidence="3">
    <name type="scientific">gut metagenome</name>
    <dbReference type="NCBI Taxonomy" id="749906"/>
    <lineage>
        <taxon>unclassified sequences</taxon>
        <taxon>metagenomes</taxon>
        <taxon>organismal metagenomes</taxon>
    </lineage>
</organism>
<dbReference type="InterPro" id="IPR050445">
    <property type="entry name" value="Bact_polysacc_biosynth/exp"/>
</dbReference>
<dbReference type="GO" id="GO:0004713">
    <property type="term" value="F:protein tyrosine kinase activity"/>
    <property type="evidence" value="ECO:0007669"/>
    <property type="project" value="TreeGrafter"/>
</dbReference>
<keyword evidence="2" id="KW-1133">Transmembrane helix</keyword>
<evidence type="ECO:0000313" key="3">
    <source>
        <dbReference type="EMBL" id="EJW93284.1"/>
    </source>
</evidence>
<reference evidence="3" key="1">
    <citation type="journal article" date="2012" name="PLoS ONE">
        <title>Gene sets for utilization of primary and secondary nutrition supplies in the distal gut of endangered iberian lynx.</title>
        <authorList>
            <person name="Alcaide M."/>
            <person name="Messina E."/>
            <person name="Richter M."/>
            <person name="Bargiela R."/>
            <person name="Peplies J."/>
            <person name="Huws S.A."/>
            <person name="Newbold C.J."/>
            <person name="Golyshin P.N."/>
            <person name="Simon M.A."/>
            <person name="Lopez G."/>
            <person name="Yakimov M.M."/>
            <person name="Ferrer M."/>
        </authorList>
    </citation>
    <scope>NUCLEOTIDE SEQUENCE</scope>
</reference>
<dbReference type="PANTHER" id="PTHR32309">
    <property type="entry name" value="TYROSINE-PROTEIN KINASE"/>
    <property type="match status" value="1"/>
</dbReference>
<dbReference type="GO" id="GO:0005886">
    <property type="term" value="C:plasma membrane"/>
    <property type="evidence" value="ECO:0007669"/>
    <property type="project" value="TreeGrafter"/>
</dbReference>
<dbReference type="AlphaFoldDB" id="J9G123"/>
<accession>J9G123</accession>
<keyword evidence="2" id="KW-0812">Transmembrane</keyword>